<dbReference type="InterPro" id="IPR013785">
    <property type="entry name" value="Aldolase_TIM"/>
</dbReference>
<dbReference type="EMBL" id="AVCJ01000050">
    <property type="protein sequence ID" value="KFL35597.1"/>
    <property type="molecule type" value="Genomic_DNA"/>
</dbReference>
<dbReference type="EC" id="2.5.1.54" evidence="4"/>
<keyword evidence="7" id="KW-1185">Reference proteome</keyword>
<dbReference type="GO" id="GO:0009073">
    <property type="term" value="P:aromatic amino acid family biosynthetic process"/>
    <property type="evidence" value="ECO:0007669"/>
    <property type="project" value="InterPro"/>
</dbReference>
<evidence type="ECO:0000313" key="7">
    <source>
        <dbReference type="Proteomes" id="UP000029085"/>
    </source>
</evidence>
<evidence type="ECO:0000256" key="5">
    <source>
        <dbReference type="SAM" id="MobiDB-lite"/>
    </source>
</evidence>
<dbReference type="Gene3D" id="3.20.20.70">
    <property type="entry name" value="Aldolase class I"/>
    <property type="match status" value="1"/>
</dbReference>
<dbReference type="Pfam" id="PF01474">
    <property type="entry name" value="DAHP_synth_2"/>
    <property type="match status" value="1"/>
</dbReference>
<keyword evidence="2 4" id="KW-0808">Transferase</keyword>
<feature type="binding site" evidence="3">
    <location>
        <position position="406"/>
    </location>
    <ligand>
        <name>Mn(2+)</name>
        <dbReference type="ChEBI" id="CHEBI:29035"/>
    </ligand>
</feature>
<comment type="similarity">
    <text evidence="1 4">Belongs to the class-II DAHP synthase family.</text>
</comment>
<feature type="binding site" evidence="3">
    <location>
        <position position="364"/>
    </location>
    <ligand>
        <name>Mn(2+)</name>
        <dbReference type="ChEBI" id="CHEBI:29035"/>
    </ligand>
</feature>
<comment type="catalytic activity">
    <reaction evidence="4">
        <text>D-erythrose 4-phosphate + phosphoenolpyruvate + H2O = 7-phospho-2-dehydro-3-deoxy-D-arabino-heptonate + phosphate</text>
        <dbReference type="Rhea" id="RHEA:14717"/>
        <dbReference type="ChEBI" id="CHEBI:15377"/>
        <dbReference type="ChEBI" id="CHEBI:16897"/>
        <dbReference type="ChEBI" id="CHEBI:43474"/>
        <dbReference type="ChEBI" id="CHEBI:58394"/>
        <dbReference type="ChEBI" id="CHEBI:58702"/>
        <dbReference type="EC" id="2.5.1.54"/>
    </reaction>
</comment>
<feature type="binding site" evidence="3">
    <location>
        <position position="120"/>
    </location>
    <ligand>
        <name>phosphoenolpyruvate</name>
        <dbReference type="ChEBI" id="CHEBI:58702"/>
    </ligand>
</feature>
<dbReference type="PANTHER" id="PTHR21337">
    <property type="entry name" value="PHOSPHO-2-DEHYDRO-3-DEOXYHEPTONATE ALDOLASE 1, 2"/>
    <property type="match status" value="1"/>
</dbReference>
<name>A0A087MFE4_9GAMM</name>
<evidence type="ECO:0000256" key="4">
    <source>
        <dbReference type="RuleBase" id="RU363071"/>
    </source>
</evidence>
<feature type="binding site" evidence="3">
    <location>
        <position position="81"/>
    </location>
    <ligand>
        <name>Mn(2+)</name>
        <dbReference type="ChEBI" id="CHEBI:29035"/>
    </ligand>
</feature>
<feature type="compositionally biased region" description="Polar residues" evidence="5">
    <location>
        <begin position="1"/>
        <end position="15"/>
    </location>
</feature>
<keyword evidence="3" id="KW-0170">Cobalt</keyword>
<evidence type="ECO:0000256" key="1">
    <source>
        <dbReference type="ARBA" id="ARBA00008911"/>
    </source>
</evidence>
<feature type="binding site" evidence="3">
    <location>
        <position position="332"/>
    </location>
    <ligand>
        <name>phosphoenolpyruvate</name>
        <dbReference type="ChEBI" id="CHEBI:58702"/>
    </ligand>
</feature>
<dbReference type="Proteomes" id="UP000029085">
    <property type="component" value="Unassembled WGS sequence"/>
</dbReference>
<organism evidence="6 7">
    <name type="scientific">Arenimonas donghaensis DSM 18148 = HO3-R19</name>
    <dbReference type="NCBI Taxonomy" id="1121014"/>
    <lineage>
        <taxon>Bacteria</taxon>
        <taxon>Pseudomonadati</taxon>
        <taxon>Pseudomonadota</taxon>
        <taxon>Gammaproteobacteria</taxon>
        <taxon>Lysobacterales</taxon>
        <taxon>Lysobacteraceae</taxon>
        <taxon>Arenimonas</taxon>
    </lineage>
</organism>
<keyword evidence="3" id="KW-0104">Cadmium</keyword>
<evidence type="ECO:0000256" key="2">
    <source>
        <dbReference type="ARBA" id="ARBA00022679"/>
    </source>
</evidence>
<protein>
    <recommendedName>
        <fullName evidence="4">Phospho-2-dehydro-3-deoxyheptonate aldolase</fullName>
        <ecNumber evidence="4">2.5.1.54</ecNumber>
    </recommendedName>
</protein>
<feature type="region of interest" description="Disordered" evidence="5">
    <location>
        <begin position="1"/>
        <end position="30"/>
    </location>
</feature>
<reference evidence="6 7" key="2">
    <citation type="journal article" date="2015" name="Stand. Genomic Sci.">
        <title>High quality draft genomic sequence of Arenimonas donghaensis DSM 18148(T).</title>
        <authorList>
            <person name="Chen F."/>
            <person name="Wang H."/>
            <person name="Cao Y."/>
            <person name="Li X."/>
            <person name="Wang G."/>
        </authorList>
    </citation>
    <scope>NUCLEOTIDE SEQUENCE [LARGE SCALE GENOMIC DNA]</scope>
    <source>
        <strain evidence="6 7">HO3-R19</strain>
    </source>
</reference>
<dbReference type="SUPFAM" id="SSF51569">
    <property type="entry name" value="Aldolase"/>
    <property type="match status" value="1"/>
</dbReference>
<dbReference type="GO" id="GO:0003849">
    <property type="term" value="F:3-deoxy-7-phosphoheptulonate synthase activity"/>
    <property type="evidence" value="ECO:0007669"/>
    <property type="project" value="UniProtKB-EC"/>
</dbReference>
<sequence length="464" mass="51744">MSSSDRSLQTVSVPSDWTPAGWRARPAAQQPRYPDEAELAGVVEELRRLPPLVTSWEILTLKKQLAEAQEGKRFVLQGGDCAESFADCESALVSNRLKVLLQMSLVLVHGLRLPVVRVGRFAGQYAKPRSADMEERDGVTLPSYRGDFINQPEFTAQARTPDPRRMVKGHARSAMTMNFVRALVDGGFADLHHPEYWDLGWVGHSPLSDDYRRMVAAVGDAVRFMETISGTALHNLNRADFYTSHEALLLPYEEALTRQVPRQWGWFNLSTHFPWIGMRTAALEGAHVEYFRGLRNPVAVKVGPSVTPEQLLKLVDVLNPSNEPGRLALIHRMGAAQIAEKLPPLLDAVRREGHRVLWICDPMHGNTESTSNGYKTRRFDKIRGELETAFDLHAAAGTRLGGAHLELTGENVTECTGGARELTDTDLARAYRSTVDPRLNYEQSLEIAMLIVRKQSSLARPLTP</sequence>
<keyword evidence="3" id="KW-0464">Manganese</keyword>
<comment type="caution">
    <text evidence="6">The sequence shown here is derived from an EMBL/GenBank/DDBJ whole genome shotgun (WGS) entry which is preliminary data.</text>
</comment>
<reference evidence="7" key="1">
    <citation type="submission" date="2013-08" db="EMBL/GenBank/DDBJ databases">
        <title>Genome sequencing of Arenimonas donghaensis.</title>
        <authorList>
            <person name="Chen F."/>
            <person name="Wang G."/>
        </authorList>
    </citation>
    <scope>NUCLEOTIDE SEQUENCE [LARGE SCALE GENOMIC DNA]</scope>
    <source>
        <strain evidence="7">HO3-R19</strain>
    </source>
</reference>
<evidence type="ECO:0000256" key="3">
    <source>
        <dbReference type="PIRSR" id="PIRSR602480-1"/>
    </source>
</evidence>
<comment type="cofactor">
    <cofactor evidence="3">
        <name>Mn(2+)</name>
        <dbReference type="ChEBI" id="CHEBI:29035"/>
    </cofactor>
    <cofactor evidence="3">
        <name>Co(2+)</name>
        <dbReference type="ChEBI" id="CHEBI:48828"/>
    </cofactor>
    <cofactor evidence="3">
        <name>Cd(2+)</name>
        <dbReference type="ChEBI" id="CHEBI:48775"/>
    </cofactor>
    <text evidence="3">Binds 1 divalent cation per subunit. The enzyme is active with manganese, cobalt or cadmium ions.</text>
</comment>
<feature type="binding site" evidence="3">
    <location>
        <position position="301"/>
    </location>
    <ligand>
        <name>phosphoenolpyruvate</name>
        <dbReference type="ChEBI" id="CHEBI:58702"/>
    </ligand>
</feature>
<dbReference type="PANTHER" id="PTHR21337:SF0">
    <property type="entry name" value="PHOSPHO-2-DEHYDRO-3-DEOXYHEPTONATE ALDOLASE"/>
    <property type="match status" value="1"/>
</dbReference>
<dbReference type="OrthoDB" id="9766852at2"/>
<evidence type="ECO:0000313" key="6">
    <source>
        <dbReference type="EMBL" id="KFL35597.1"/>
    </source>
</evidence>
<dbReference type="RefSeq" id="WP_034225601.1">
    <property type="nucleotide sequence ID" value="NZ_AVCJ01000050.1"/>
</dbReference>
<dbReference type="PATRIC" id="fig|1121014.3.peg.2429"/>
<gene>
    <name evidence="6" type="ORF">N788_07635</name>
</gene>
<feature type="binding site" evidence="3">
    <location>
        <position position="436"/>
    </location>
    <ligand>
        <name>Mn(2+)</name>
        <dbReference type="ChEBI" id="CHEBI:29035"/>
    </ligand>
</feature>
<dbReference type="AlphaFoldDB" id="A0A087MFE4"/>
<dbReference type="InterPro" id="IPR002480">
    <property type="entry name" value="DAHP_synth_2"/>
</dbReference>
<proteinExistence type="inferred from homology"/>
<dbReference type="NCBIfam" id="TIGR01358">
    <property type="entry name" value="DAHP_synth_II"/>
    <property type="match status" value="1"/>
</dbReference>
<accession>A0A087MFE4</accession>
<dbReference type="STRING" id="1121014.N788_07635"/>